<proteinExistence type="predicted"/>
<name>A0A369JKT1_HYPMA</name>
<reference evidence="1" key="1">
    <citation type="submission" date="2018-04" db="EMBL/GenBank/DDBJ databases">
        <title>Whole genome sequencing of Hypsizygus marmoreus.</title>
        <authorList>
            <person name="Choi I.-G."/>
            <person name="Min B."/>
            <person name="Kim J.-G."/>
            <person name="Kim S."/>
            <person name="Oh Y.-L."/>
            <person name="Kong W.-S."/>
            <person name="Park H."/>
            <person name="Jeong J."/>
            <person name="Song E.-S."/>
        </authorList>
    </citation>
    <scope>NUCLEOTIDE SEQUENCE [LARGE SCALE GENOMIC DNA]</scope>
    <source>
        <strain evidence="1">51987-8</strain>
    </source>
</reference>
<evidence type="ECO:0000313" key="1">
    <source>
        <dbReference type="EMBL" id="RDB21820.1"/>
    </source>
</evidence>
<dbReference type="InterPro" id="IPR032675">
    <property type="entry name" value="LRR_dom_sf"/>
</dbReference>
<dbReference type="OrthoDB" id="2975066at2759"/>
<gene>
    <name evidence="1" type="ORF">Hypma_010796</name>
</gene>
<dbReference type="InParanoid" id="A0A369JKT1"/>
<dbReference type="AlphaFoldDB" id="A0A369JKT1"/>
<dbReference type="EMBL" id="LUEZ02000053">
    <property type="protein sequence ID" value="RDB21820.1"/>
    <property type="molecule type" value="Genomic_DNA"/>
</dbReference>
<evidence type="ECO:0008006" key="3">
    <source>
        <dbReference type="Google" id="ProtNLM"/>
    </source>
</evidence>
<accession>A0A369JKT1</accession>
<organism evidence="1 2">
    <name type="scientific">Hypsizygus marmoreus</name>
    <name type="common">White beech mushroom</name>
    <name type="synonym">Agaricus marmoreus</name>
    <dbReference type="NCBI Taxonomy" id="39966"/>
    <lineage>
        <taxon>Eukaryota</taxon>
        <taxon>Fungi</taxon>
        <taxon>Dikarya</taxon>
        <taxon>Basidiomycota</taxon>
        <taxon>Agaricomycotina</taxon>
        <taxon>Agaricomycetes</taxon>
        <taxon>Agaricomycetidae</taxon>
        <taxon>Agaricales</taxon>
        <taxon>Tricholomatineae</taxon>
        <taxon>Lyophyllaceae</taxon>
        <taxon>Hypsizygus</taxon>
    </lineage>
</organism>
<protein>
    <recommendedName>
        <fullName evidence="3">F-box domain-containing protein</fullName>
    </recommendedName>
</protein>
<dbReference type="Gene3D" id="3.80.10.10">
    <property type="entry name" value="Ribonuclease Inhibitor"/>
    <property type="match status" value="1"/>
</dbReference>
<comment type="caution">
    <text evidence="1">The sequence shown here is derived from an EMBL/GenBank/DDBJ whole genome shotgun (WGS) entry which is preliminary data.</text>
</comment>
<keyword evidence="2" id="KW-1185">Reference proteome</keyword>
<dbReference type="Proteomes" id="UP000076154">
    <property type="component" value="Unassembled WGS sequence"/>
</dbReference>
<dbReference type="SUPFAM" id="SSF52047">
    <property type="entry name" value="RNI-like"/>
    <property type="match status" value="1"/>
</dbReference>
<sequence>MAFLKKLWKNLLGSGRHSRSKRRDPNFPIEIYYRPFDEKALSIVPSPPLQTESLESKHQELDAQASLAPQPLVLQLPDDLLGSIFEYYIEDSTHNPRDGTFSWTDVASSLKATRASKTSPITLGHVCSHWRKLTFSIPNLWSSITIFKPTMSKIPAIEFWLERASDCPLSIALFSNETSEHVATKQVLSLLLTRAHLWKHLELQIHAAGVPHTELLSFGEGVTTRLESVNLQLIESTWEHAFVDQIWRNTHSLPTLRRVFWDSQYVADSIPTHAPWAQLTHISINNKWSKWHLKPSSFLKLIQKCQDLISLDFNIDEYWDVPFNIAPFTLPNLRDLRIQALGFVDASALLSRLILPSLTSLELSYSPMFLPSGAHLVNWIKDLLARSSCQLQRLSLWYWAMSEDEFLDLFSSAEMQQLAHFDIKFGSMPEWIVKRLMHIADDPRRTLPDLATLALPPIETSDVARAVDMIKSRVLLSSTEGRSTRCDLCESKLALKKLVFHCPSDFSLSVYPSFQGLSHEL</sequence>
<evidence type="ECO:0000313" key="2">
    <source>
        <dbReference type="Proteomes" id="UP000076154"/>
    </source>
</evidence>